<organism evidence="2 3">
    <name type="scientific">Bifiguratus adelaidae</name>
    <dbReference type="NCBI Taxonomy" id="1938954"/>
    <lineage>
        <taxon>Eukaryota</taxon>
        <taxon>Fungi</taxon>
        <taxon>Fungi incertae sedis</taxon>
        <taxon>Mucoromycota</taxon>
        <taxon>Mucoromycotina</taxon>
        <taxon>Endogonomycetes</taxon>
        <taxon>Endogonales</taxon>
        <taxon>Endogonales incertae sedis</taxon>
        <taxon>Bifiguratus</taxon>
    </lineage>
</organism>
<sequence>METSSKYETFQIDCPDLENVLDLVASPRTHPPESPKPEDNMSKKDSKRQSYNTVSSDSATSSFQQTEITEEQTSRDLQWEWCKNSKSLLQDDYRPQRKRASGQ</sequence>
<keyword evidence="3" id="KW-1185">Reference proteome</keyword>
<feature type="compositionally biased region" description="Basic and acidic residues" evidence="1">
    <location>
        <begin position="30"/>
        <end position="48"/>
    </location>
</feature>
<dbReference type="EMBL" id="MVBO01000098">
    <property type="protein sequence ID" value="OZJ03205.1"/>
    <property type="molecule type" value="Genomic_DNA"/>
</dbReference>
<comment type="caution">
    <text evidence="2">The sequence shown here is derived from an EMBL/GenBank/DDBJ whole genome shotgun (WGS) entry which is preliminary data.</text>
</comment>
<dbReference type="Proteomes" id="UP000242875">
    <property type="component" value="Unassembled WGS sequence"/>
</dbReference>
<evidence type="ECO:0000256" key="1">
    <source>
        <dbReference type="SAM" id="MobiDB-lite"/>
    </source>
</evidence>
<gene>
    <name evidence="2" type="ORF">BZG36_05026</name>
</gene>
<reference evidence="2 3" key="1">
    <citation type="journal article" date="2017" name="Mycologia">
        <title>Bifiguratus adelaidae, gen. et sp. nov., a new member of Mucoromycotina in endophytic and soil-dwelling habitats.</title>
        <authorList>
            <person name="Torres-Cruz T.J."/>
            <person name="Billingsley Tobias T.L."/>
            <person name="Almatruk M."/>
            <person name="Hesse C."/>
            <person name="Kuske C.R."/>
            <person name="Desiro A."/>
            <person name="Benucci G.M."/>
            <person name="Bonito G."/>
            <person name="Stajich J.E."/>
            <person name="Dunlap C."/>
            <person name="Arnold A.E."/>
            <person name="Porras-Alfaro A."/>
        </authorList>
    </citation>
    <scope>NUCLEOTIDE SEQUENCE [LARGE SCALE GENOMIC DNA]</scope>
    <source>
        <strain evidence="2 3">AZ0501</strain>
    </source>
</reference>
<feature type="compositionally biased region" description="Polar residues" evidence="1">
    <location>
        <begin position="49"/>
        <end position="67"/>
    </location>
</feature>
<evidence type="ECO:0000313" key="3">
    <source>
        <dbReference type="Proteomes" id="UP000242875"/>
    </source>
</evidence>
<dbReference type="AlphaFoldDB" id="A0A261XXV5"/>
<evidence type="ECO:0000313" key="2">
    <source>
        <dbReference type="EMBL" id="OZJ03205.1"/>
    </source>
</evidence>
<feature type="region of interest" description="Disordered" evidence="1">
    <location>
        <begin position="25"/>
        <end position="75"/>
    </location>
</feature>
<protein>
    <submittedName>
        <fullName evidence="2">Uncharacterized protein</fullName>
    </submittedName>
</protein>
<proteinExistence type="predicted"/>
<accession>A0A261XXV5</accession>
<name>A0A261XXV5_9FUNG</name>